<comment type="caution">
    <text evidence="1">The sequence shown here is derived from an EMBL/GenBank/DDBJ whole genome shotgun (WGS) entry which is preliminary data.</text>
</comment>
<reference evidence="1" key="1">
    <citation type="submission" date="2020-08" db="EMBL/GenBank/DDBJ databases">
        <title>Plant Genome Project.</title>
        <authorList>
            <person name="Zhang R.-G."/>
        </authorList>
    </citation>
    <scope>NUCLEOTIDE SEQUENCE</scope>
    <source>
        <strain evidence="1">WSP0</strain>
        <tissue evidence="1">Leaf</tissue>
    </source>
</reference>
<dbReference type="EMBL" id="JACTNZ010000004">
    <property type="protein sequence ID" value="KAG5554783.1"/>
    <property type="molecule type" value="Genomic_DNA"/>
</dbReference>
<gene>
    <name evidence="1" type="ORF">RHGRI_012365</name>
</gene>
<dbReference type="AlphaFoldDB" id="A0AAV6KQ87"/>
<accession>A0AAV6KQ87</accession>
<dbReference type="Proteomes" id="UP000823749">
    <property type="component" value="Chromosome 4"/>
</dbReference>
<keyword evidence="2" id="KW-1185">Reference proteome</keyword>
<protein>
    <submittedName>
        <fullName evidence="1">Uncharacterized protein</fullName>
    </submittedName>
</protein>
<evidence type="ECO:0000313" key="1">
    <source>
        <dbReference type="EMBL" id="KAG5554783.1"/>
    </source>
</evidence>
<organism evidence="1 2">
    <name type="scientific">Rhododendron griersonianum</name>
    <dbReference type="NCBI Taxonomy" id="479676"/>
    <lineage>
        <taxon>Eukaryota</taxon>
        <taxon>Viridiplantae</taxon>
        <taxon>Streptophyta</taxon>
        <taxon>Embryophyta</taxon>
        <taxon>Tracheophyta</taxon>
        <taxon>Spermatophyta</taxon>
        <taxon>Magnoliopsida</taxon>
        <taxon>eudicotyledons</taxon>
        <taxon>Gunneridae</taxon>
        <taxon>Pentapetalae</taxon>
        <taxon>asterids</taxon>
        <taxon>Ericales</taxon>
        <taxon>Ericaceae</taxon>
        <taxon>Ericoideae</taxon>
        <taxon>Rhodoreae</taxon>
        <taxon>Rhododendron</taxon>
    </lineage>
</organism>
<sequence>MRPPVAAMIHEMITIGVIFASNWVPPPAGAAIPPPAITADREREREREGVYVWSKNAV</sequence>
<name>A0AAV6KQ87_9ERIC</name>
<evidence type="ECO:0000313" key="2">
    <source>
        <dbReference type="Proteomes" id="UP000823749"/>
    </source>
</evidence>
<proteinExistence type="predicted"/>